<dbReference type="RefSeq" id="WP_085773094.1">
    <property type="nucleotide sequence ID" value="NZ_AP027149.1"/>
</dbReference>
<organism evidence="1 2">
    <name type="scientific">Methylocystis bryophila</name>
    <dbReference type="NCBI Taxonomy" id="655015"/>
    <lineage>
        <taxon>Bacteria</taxon>
        <taxon>Pseudomonadati</taxon>
        <taxon>Pseudomonadota</taxon>
        <taxon>Alphaproteobacteria</taxon>
        <taxon>Hyphomicrobiales</taxon>
        <taxon>Methylocystaceae</taxon>
        <taxon>Methylocystis</taxon>
    </lineage>
</organism>
<proteinExistence type="predicted"/>
<dbReference type="Proteomes" id="UP000193978">
    <property type="component" value="Chromosome"/>
</dbReference>
<gene>
    <name evidence="1" type="ORF">B1812_19820</name>
</gene>
<sequence>MLKRSTNERLCEDRLAEFALLRKPPLIAALQYEDSAATQTLIEAFAKSLRDRGFSIAGVVQTRLKEGTATKPRIVLRDLESGAIYPISQDLGPGSSACNLDAGELALACGAVERATRRGVDIVAISKFSKQEAERGGLCDAFKIAMATRTPVVTGVSPHYLTEWAEFAGAVATFVRPELGALESWWDKLQQEPR</sequence>
<evidence type="ECO:0000313" key="2">
    <source>
        <dbReference type="Proteomes" id="UP000193978"/>
    </source>
</evidence>
<protein>
    <recommendedName>
        <fullName evidence="3">Molybdenum ABC transporter ATP-binding protein</fullName>
    </recommendedName>
</protein>
<dbReference type="STRING" id="655015.B1812_19820"/>
<dbReference type="OrthoDB" id="5918880at2"/>
<evidence type="ECO:0008006" key="3">
    <source>
        <dbReference type="Google" id="ProtNLM"/>
    </source>
</evidence>
<dbReference type="EMBL" id="CP019948">
    <property type="protein sequence ID" value="ARN82952.1"/>
    <property type="molecule type" value="Genomic_DNA"/>
</dbReference>
<evidence type="ECO:0000313" key="1">
    <source>
        <dbReference type="EMBL" id="ARN82952.1"/>
    </source>
</evidence>
<name>A0A1W6MZE3_9HYPH</name>
<keyword evidence="2" id="KW-1185">Reference proteome</keyword>
<dbReference type="InterPro" id="IPR018912">
    <property type="entry name" value="DUF2478"/>
</dbReference>
<dbReference type="KEGG" id="mbry:B1812_19820"/>
<reference evidence="1 2" key="1">
    <citation type="submission" date="2017-02" db="EMBL/GenBank/DDBJ databases">
        <authorList>
            <person name="Peterson S.W."/>
        </authorList>
    </citation>
    <scope>NUCLEOTIDE SEQUENCE [LARGE SCALE GENOMIC DNA]</scope>
    <source>
        <strain evidence="1 2">S285</strain>
    </source>
</reference>
<accession>A0A1W6MZE3</accession>
<dbReference type="Pfam" id="PF10649">
    <property type="entry name" value="DUF2478"/>
    <property type="match status" value="1"/>
</dbReference>
<dbReference type="AlphaFoldDB" id="A0A1W6MZE3"/>